<dbReference type="RefSeq" id="WP_162032528.1">
    <property type="nucleotide sequence ID" value="NZ_CACVBR010000011.1"/>
</dbReference>
<protein>
    <submittedName>
        <fullName evidence="1">Uncharacterized protein</fullName>
    </submittedName>
</protein>
<name>A0A6N4X5S5_9FLAO</name>
<organism evidence="1 2">
    <name type="scientific">Chryseobacterium potabilaquae</name>
    <dbReference type="NCBI Taxonomy" id="2675057"/>
    <lineage>
        <taxon>Bacteria</taxon>
        <taxon>Pseudomonadati</taxon>
        <taxon>Bacteroidota</taxon>
        <taxon>Flavobacteriia</taxon>
        <taxon>Flavobacteriales</taxon>
        <taxon>Weeksellaceae</taxon>
        <taxon>Chryseobacterium group</taxon>
        <taxon>Chryseobacterium</taxon>
    </lineage>
</organism>
<reference evidence="1 2" key="1">
    <citation type="submission" date="2020-01" db="EMBL/GenBank/DDBJ databases">
        <authorList>
            <person name="Rodrigo-Torres L."/>
            <person name="Arahal R. D."/>
            <person name="Lucena T."/>
        </authorList>
    </citation>
    <scope>NUCLEOTIDE SEQUENCE [LARGE SCALE GENOMIC DNA]</scope>
    <source>
        <strain evidence="1 2">CECT 9293</strain>
    </source>
</reference>
<evidence type="ECO:0000313" key="1">
    <source>
        <dbReference type="EMBL" id="CAA7195446.1"/>
    </source>
</evidence>
<dbReference type="EMBL" id="CACVBR010000011">
    <property type="protein sequence ID" value="CAA7195446.1"/>
    <property type="molecule type" value="Genomic_DNA"/>
</dbReference>
<proteinExistence type="predicted"/>
<dbReference type="AlphaFoldDB" id="A0A6N4X5S5"/>
<accession>A0A6N4X5S5</accession>
<evidence type="ECO:0000313" key="2">
    <source>
        <dbReference type="Proteomes" id="UP000445144"/>
    </source>
</evidence>
<gene>
    <name evidence="1" type="ORF">CHRY9293_01644</name>
</gene>
<keyword evidence="2" id="KW-1185">Reference proteome</keyword>
<dbReference type="Proteomes" id="UP000445144">
    <property type="component" value="Unassembled WGS sequence"/>
</dbReference>
<sequence>METQDYQLTSEDVRKLETYIVEGQKAQQELDEMNKPDAVQPRISLSGIKQRLEKAIKMAYIAKRLYNDPGVQTALKKPSKKEKLDALLSTQAIKDILKKYQMTPKQWDDFKWKLEGKIGDAIGKVLATIIEEW</sequence>